<evidence type="ECO:0000313" key="3">
    <source>
        <dbReference type="Proteomes" id="UP001148838"/>
    </source>
</evidence>
<dbReference type="Pfam" id="PF00078">
    <property type="entry name" value="RVT_1"/>
    <property type="match status" value="1"/>
</dbReference>
<dbReference type="InterPro" id="IPR043502">
    <property type="entry name" value="DNA/RNA_pol_sf"/>
</dbReference>
<accession>A0ABQ8S439</accession>
<dbReference type="EMBL" id="JAJSOF020000037">
    <property type="protein sequence ID" value="KAJ4428600.1"/>
    <property type="molecule type" value="Genomic_DNA"/>
</dbReference>
<evidence type="ECO:0000313" key="2">
    <source>
        <dbReference type="EMBL" id="KAJ4428600.1"/>
    </source>
</evidence>
<dbReference type="Proteomes" id="UP001148838">
    <property type="component" value="Unassembled WGS sequence"/>
</dbReference>
<dbReference type="SUPFAM" id="SSF56672">
    <property type="entry name" value="DNA/RNA polymerases"/>
    <property type="match status" value="1"/>
</dbReference>
<feature type="domain" description="Reverse transcriptase" evidence="1">
    <location>
        <begin position="440"/>
        <end position="698"/>
    </location>
</feature>
<dbReference type="PANTHER" id="PTHR31635:SF196">
    <property type="entry name" value="REVERSE TRANSCRIPTASE DOMAIN-CONTAINING PROTEIN-RELATED"/>
    <property type="match status" value="1"/>
</dbReference>
<keyword evidence="3" id="KW-1185">Reference proteome</keyword>
<gene>
    <name evidence="2" type="ORF">ANN_24644</name>
</gene>
<dbReference type="Gene3D" id="3.60.10.10">
    <property type="entry name" value="Endonuclease/exonuclease/phosphatase"/>
    <property type="match status" value="1"/>
</dbReference>
<dbReference type="SUPFAM" id="SSF56219">
    <property type="entry name" value="DNase I-like"/>
    <property type="match status" value="1"/>
</dbReference>
<dbReference type="PROSITE" id="PS50878">
    <property type="entry name" value="RT_POL"/>
    <property type="match status" value="1"/>
</dbReference>
<name>A0ABQ8S439_PERAM</name>
<evidence type="ECO:0000259" key="1">
    <source>
        <dbReference type="PROSITE" id="PS50878"/>
    </source>
</evidence>
<dbReference type="CDD" id="cd01650">
    <property type="entry name" value="RT_nLTR_like"/>
    <property type="match status" value="1"/>
</dbReference>
<comment type="caution">
    <text evidence="2">The sequence shown here is derived from an EMBL/GenBank/DDBJ whole genome shotgun (WGS) entry which is preliminary data.</text>
</comment>
<dbReference type="InterPro" id="IPR000477">
    <property type="entry name" value="RT_dom"/>
</dbReference>
<reference evidence="2 3" key="1">
    <citation type="journal article" date="2022" name="Allergy">
        <title>Genome assembly and annotation of Periplaneta americana reveal a comprehensive cockroach allergen profile.</title>
        <authorList>
            <person name="Wang L."/>
            <person name="Xiong Q."/>
            <person name="Saelim N."/>
            <person name="Wang L."/>
            <person name="Nong W."/>
            <person name="Wan A.T."/>
            <person name="Shi M."/>
            <person name="Liu X."/>
            <person name="Cao Q."/>
            <person name="Hui J.H.L."/>
            <person name="Sookrung N."/>
            <person name="Leung T.F."/>
            <person name="Tungtrongchitr A."/>
            <person name="Tsui S.K.W."/>
        </authorList>
    </citation>
    <scope>NUCLEOTIDE SEQUENCE [LARGE SCALE GENOMIC DNA]</scope>
    <source>
        <strain evidence="2">PWHHKU_190912</strain>
    </source>
</reference>
<sequence>MDNFSFLGPQFDFVVRTGENNRGTAIIYRAGFIVKNIGHPSGRVTSLTLNDTHIVNVYLPSGTNNRNERENFLSKDLPFFLRHRYNQLILGGDWNCVLQAKDQSGSYNPSPVLKTLVTDLKLVDTWENKHGNNVTFTFHRQNSASRLDRFYISEAYTNDIYNVTVIPTPFSDHDCVRLSTITETIPPLCGRSYWKLNNSLIQRHDVKQNFNDHFENIKRRLQNFPLSIMQKWIRIIKPGIKSFYQTAGYLRAQESRATLQFYYQMLNKLYSRHKTEGNKWEEIRQVKRTICTLQEKTMYGVIIRSKVPTINEDEKCALYHLVKEKQKQHVKFIRNSQTAAGKTLNTNNECITEFEKHFTSLYENTNTSQQRTQKILKHVNRHLSVVQQEELQHPITEEEIRKALDSTPKHTAPGPDGLTYQFYKTHWIVMKEYLLELFNYIFNTHDIIDGFSDGVVTLIPKKKSPNTAADYRPITLLNTDYKLLMKVLANHFRPISEHIFETGQTCGIPNKSIIDNLTAIRDTILYYEEHPNESGALVALDFEKAFDKVNHNYLYAVMQHLCIPQKIINTIKEIYAKAHSQIQVNGFINERIPMKSLVRQGCPLSMFLFAVSVEPFIRLANQVLHSRNRVPTPMFTIRVYADDVVLLLRDIEECDILQTYCEASNAQINYQNQLYCPSGNGLNNKQLITSQLKLKQIY</sequence>
<protein>
    <recommendedName>
        <fullName evidence="1">Reverse transcriptase domain-containing protein</fullName>
    </recommendedName>
</protein>
<dbReference type="PANTHER" id="PTHR31635">
    <property type="entry name" value="REVERSE TRANSCRIPTASE DOMAIN-CONTAINING PROTEIN-RELATED"/>
    <property type="match status" value="1"/>
</dbReference>
<organism evidence="2 3">
    <name type="scientific">Periplaneta americana</name>
    <name type="common">American cockroach</name>
    <name type="synonym">Blatta americana</name>
    <dbReference type="NCBI Taxonomy" id="6978"/>
    <lineage>
        <taxon>Eukaryota</taxon>
        <taxon>Metazoa</taxon>
        <taxon>Ecdysozoa</taxon>
        <taxon>Arthropoda</taxon>
        <taxon>Hexapoda</taxon>
        <taxon>Insecta</taxon>
        <taxon>Pterygota</taxon>
        <taxon>Neoptera</taxon>
        <taxon>Polyneoptera</taxon>
        <taxon>Dictyoptera</taxon>
        <taxon>Blattodea</taxon>
        <taxon>Blattoidea</taxon>
        <taxon>Blattidae</taxon>
        <taxon>Blattinae</taxon>
        <taxon>Periplaneta</taxon>
    </lineage>
</organism>
<dbReference type="InterPro" id="IPR036691">
    <property type="entry name" value="Endo/exonu/phosph_ase_sf"/>
</dbReference>
<proteinExistence type="predicted"/>